<accession>A0AB39DMZ5</accession>
<evidence type="ECO:0000313" key="2">
    <source>
        <dbReference type="EMBL" id="XDJ55430.1"/>
    </source>
</evidence>
<dbReference type="RefSeq" id="WP_368647761.1">
    <property type="nucleotide sequence ID" value="NZ_CP158257.1"/>
</dbReference>
<gene>
    <name evidence="2" type="ORF">ABRZ00_12945</name>
</gene>
<reference evidence="2" key="1">
    <citation type="submission" date="2024-05" db="EMBL/GenBank/DDBJ databases">
        <authorList>
            <person name="Luo Y.-C."/>
            <person name="Nicholds J."/>
            <person name="Mortimer T."/>
            <person name="Maboni G."/>
        </authorList>
    </citation>
    <scope>NUCLEOTIDE SEQUENCE</scope>
    <source>
        <strain evidence="2">150221</strain>
    </source>
</reference>
<dbReference type="EMBL" id="CP158257">
    <property type="protein sequence ID" value="XDJ55430.1"/>
    <property type="molecule type" value="Genomic_DNA"/>
</dbReference>
<dbReference type="AlphaFoldDB" id="A0AB39DMZ5"/>
<feature type="region of interest" description="Disordered" evidence="1">
    <location>
        <begin position="17"/>
        <end position="38"/>
    </location>
</feature>
<name>A0AB39DMZ5_9BURK</name>
<proteinExistence type="predicted"/>
<sequence>MTLDELNAISRRAGGLRSDKERVTSAAKTLAERRNADPRESAADLIATMLQHWRYDTDELARDTFFAVLDEFLPDMLRIAEMRLEAKARTLGQQERALRAQIAGYLDEPAKPEAS</sequence>
<protein>
    <submittedName>
        <fullName evidence="2">Uncharacterized protein</fullName>
    </submittedName>
</protein>
<dbReference type="KEGG" id="cgin:ABRZ00_12945"/>
<evidence type="ECO:0000256" key="1">
    <source>
        <dbReference type="SAM" id="MobiDB-lite"/>
    </source>
</evidence>
<organism evidence="2">
    <name type="scientific">Castellaniella ginsengisoli</name>
    <dbReference type="NCBI Taxonomy" id="546114"/>
    <lineage>
        <taxon>Bacteria</taxon>
        <taxon>Pseudomonadati</taxon>
        <taxon>Pseudomonadota</taxon>
        <taxon>Betaproteobacteria</taxon>
        <taxon>Burkholderiales</taxon>
        <taxon>Alcaligenaceae</taxon>
        <taxon>Castellaniella</taxon>
    </lineage>
</organism>
<dbReference type="GeneID" id="93068457"/>